<keyword evidence="1" id="KW-1133">Transmembrane helix</keyword>
<sequence>MKKYQLMGRKATVKARRRNVSYPSLHLLSLPIEILLRILGFLREDLPCLLLLALTCGKLNGVVLKMFLYELVQFKSVPRFIKFAHAHLPQRASPLRFVLSEPSSKINFIRSIHFVNPPMFNDLNPVTTIAGSYSLFALDLGIDQYKGFVRNLQLLLTEAYGLKELSISEILPQFKFSPEFLETSHSNSLKLRFKSSTPSRTLEKLSLTAQSGWSIPFKVDHVSLFMRYFREIGSLELHNFVINDAKLMSELALPINGLKLSACTYSKQLCKRKGLDTFGGTTCLELESIQHINDLFVIDAIKLNARLSRLSIDISSTIFYHVDSSDNSWKFQFSKYNNFFKLLCSGKGGYCTIKELVLTEFDLFHTISHEHSTDLNTIKEEDEELEDEIEYPELQEEKEDTFEYLMDSLSQIPMLTIVMKKEPMVIHTCKNCGFTVTDSHKGVSSLREHEWTSLLQPLVTNKDCKVTILDHNMHLLYNKPLH</sequence>
<keyword evidence="3" id="KW-1185">Reference proteome</keyword>
<gene>
    <name evidence="2" type="ORF">PUMCH_004948</name>
</gene>
<proteinExistence type="predicted"/>
<evidence type="ECO:0008006" key="4">
    <source>
        <dbReference type="Google" id="ProtNLM"/>
    </source>
</evidence>
<dbReference type="GeneID" id="88176008"/>
<dbReference type="InterPro" id="IPR036047">
    <property type="entry name" value="F-box-like_dom_sf"/>
</dbReference>
<evidence type="ECO:0000313" key="3">
    <source>
        <dbReference type="Proteomes" id="UP001338582"/>
    </source>
</evidence>
<keyword evidence="1" id="KW-0472">Membrane</keyword>
<name>A0AAX4HHP6_9ASCO</name>
<organism evidence="2 3">
    <name type="scientific">Australozyma saopauloensis</name>
    <dbReference type="NCBI Taxonomy" id="291208"/>
    <lineage>
        <taxon>Eukaryota</taxon>
        <taxon>Fungi</taxon>
        <taxon>Dikarya</taxon>
        <taxon>Ascomycota</taxon>
        <taxon>Saccharomycotina</taxon>
        <taxon>Pichiomycetes</taxon>
        <taxon>Metschnikowiaceae</taxon>
        <taxon>Australozyma</taxon>
    </lineage>
</organism>
<keyword evidence="1" id="KW-0812">Transmembrane</keyword>
<feature type="transmembrane region" description="Helical" evidence="1">
    <location>
        <begin position="20"/>
        <end position="43"/>
    </location>
</feature>
<dbReference type="AlphaFoldDB" id="A0AAX4HHP6"/>
<dbReference type="Proteomes" id="UP001338582">
    <property type="component" value="Chromosome 7"/>
</dbReference>
<dbReference type="SUPFAM" id="SSF81383">
    <property type="entry name" value="F-box domain"/>
    <property type="match status" value="1"/>
</dbReference>
<dbReference type="RefSeq" id="XP_062879933.1">
    <property type="nucleotide sequence ID" value="XM_063023863.1"/>
</dbReference>
<protein>
    <recommendedName>
        <fullName evidence="4">F-box domain-containing protein</fullName>
    </recommendedName>
</protein>
<dbReference type="KEGG" id="asau:88176008"/>
<reference evidence="2 3" key="1">
    <citation type="submission" date="2023-10" db="EMBL/GenBank/DDBJ databases">
        <title>Draft Genome Sequence of Candida saopaulonensis from a very Premature Infant with Sepsis.</title>
        <authorList>
            <person name="Ning Y."/>
            <person name="Dai R."/>
            <person name="Xiao M."/>
            <person name="Xu Y."/>
            <person name="Yan Q."/>
            <person name="Zhang L."/>
        </authorList>
    </citation>
    <scope>NUCLEOTIDE SEQUENCE [LARGE SCALE GENOMIC DNA]</scope>
    <source>
        <strain evidence="2 3">19XY460</strain>
    </source>
</reference>
<evidence type="ECO:0000313" key="2">
    <source>
        <dbReference type="EMBL" id="WPK27555.1"/>
    </source>
</evidence>
<evidence type="ECO:0000256" key="1">
    <source>
        <dbReference type="SAM" id="Phobius"/>
    </source>
</evidence>
<accession>A0AAX4HHP6</accession>
<dbReference type="EMBL" id="CP138900">
    <property type="protein sequence ID" value="WPK27555.1"/>
    <property type="molecule type" value="Genomic_DNA"/>
</dbReference>